<evidence type="ECO:0000256" key="4">
    <source>
        <dbReference type="ARBA" id="ARBA00022777"/>
    </source>
</evidence>
<name>A0A8S1DVL1_9INSE</name>
<organism evidence="11 12">
    <name type="scientific">Cloeon dipterum</name>
    <dbReference type="NCBI Taxonomy" id="197152"/>
    <lineage>
        <taxon>Eukaryota</taxon>
        <taxon>Metazoa</taxon>
        <taxon>Ecdysozoa</taxon>
        <taxon>Arthropoda</taxon>
        <taxon>Hexapoda</taxon>
        <taxon>Insecta</taxon>
        <taxon>Pterygota</taxon>
        <taxon>Palaeoptera</taxon>
        <taxon>Ephemeroptera</taxon>
        <taxon>Pisciforma</taxon>
        <taxon>Baetidae</taxon>
        <taxon>Cloeon</taxon>
    </lineage>
</organism>
<dbReference type="GO" id="GO:0006493">
    <property type="term" value="P:protein O-linked glycosylation"/>
    <property type="evidence" value="ECO:0007669"/>
    <property type="project" value="InterPro"/>
</dbReference>
<dbReference type="PROSITE" id="PS50011">
    <property type="entry name" value="PROTEIN_KINASE_DOM"/>
    <property type="match status" value="1"/>
</dbReference>
<evidence type="ECO:0000313" key="12">
    <source>
        <dbReference type="Proteomes" id="UP000494165"/>
    </source>
</evidence>
<evidence type="ECO:0000256" key="8">
    <source>
        <dbReference type="ARBA" id="ARBA00037847"/>
    </source>
</evidence>
<dbReference type="InterPro" id="IPR011009">
    <property type="entry name" value="Kinase-like_dom_sf"/>
</dbReference>
<dbReference type="GO" id="GO:0019200">
    <property type="term" value="F:carbohydrate kinase activity"/>
    <property type="evidence" value="ECO:0007669"/>
    <property type="project" value="InterPro"/>
</dbReference>
<keyword evidence="4" id="KW-0418">Kinase</keyword>
<sequence>MLSPLVLLAALATVGGGPEEATGLRRCPRGHYKLADMAECAPMLTCPQLGSLQVGKLIGVGGVKAVYNATWRDQTVALSILNNRRFAEDFAYGQQMQLLYSGLPNFIQVVGFCEKPALTLTEYHPLGSLANLSAIVANYNLEDDVRFRLRLCRGWADILRILHGEGPIKETRVMCDSNSISKLLSQVLLEAVTLEPVLNDVDALPVVGPGGVICGSGGPLEGDLVAPEQRWPFPDLPYNAALMPGYSEKADIWKAGVVCEHLLNVTGGAWARYRLFRLHRRCRHEVPALRPCAAELHAEYSNALAELTRDEL</sequence>
<dbReference type="PANTHER" id="PTHR22618">
    <property type="entry name" value="PROTEIN O-MANNOSE KINASE"/>
    <property type="match status" value="1"/>
</dbReference>
<feature type="domain" description="Protein kinase" evidence="10">
    <location>
        <begin position="52"/>
        <end position="312"/>
    </location>
</feature>
<evidence type="ECO:0000256" key="5">
    <source>
        <dbReference type="ARBA" id="ARBA00022840"/>
    </source>
</evidence>
<keyword evidence="7" id="KW-0472">Membrane</keyword>
<keyword evidence="2" id="KW-0812">Transmembrane</keyword>
<dbReference type="AlphaFoldDB" id="A0A8S1DVL1"/>
<comment type="caution">
    <text evidence="11">The sequence shown here is derived from an EMBL/GenBank/DDBJ whole genome shotgun (WGS) entry which is preliminary data.</text>
</comment>
<dbReference type="PANTHER" id="PTHR22618:SF2">
    <property type="entry name" value="PROTEIN O-MANNOSE KINASE"/>
    <property type="match status" value="1"/>
</dbReference>
<keyword evidence="6" id="KW-1133">Transmembrane helix</keyword>
<evidence type="ECO:0000256" key="3">
    <source>
        <dbReference type="ARBA" id="ARBA00022741"/>
    </source>
</evidence>
<dbReference type="GO" id="GO:0005524">
    <property type="term" value="F:ATP binding"/>
    <property type="evidence" value="ECO:0007669"/>
    <property type="project" value="UniProtKB-KW"/>
</dbReference>
<dbReference type="GO" id="GO:0004672">
    <property type="term" value="F:protein kinase activity"/>
    <property type="evidence" value="ECO:0007669"/>
    <property type="project" value="InterPro"/>
</dbReference>
<evidence type="ECO:0000259" key="10">
    <source>
        <dbReference type="PROSITE" id="PS50011"/>
    </source>
</evidence>
<evidence type="ECO:0000313" key="11">
    <source>
        <dbReference type="EMBL" id="CAB3382171.1"/>
    </source>
</evidence>
<evidence type="ECO:0000256" key="7">
    <source>
        <dbReference type="ARBA" id="ARBA00023136"/>
    </source>
</evidence>
<evidence type="ECO:0000256" key="6">
    <source>
        <dbReference type="ARBA" id="ARBA00022989"/>
    </source>
</evidence>
<protein>
    <recommendedName>
        <fullName evidence="10">Protein kinase domain-containing protein</fullName>
    </recommendedName>
</protein>
<accession>A0A8S1DVL1</accession>
<reference evidence="11 12" key="1">
    <citation type="submission" date="2020-04" db="EMBL/GenBank/DDBJ databases">
        <authorList>
            <person name="Alioto T."/>
            <person name="Alioto T."/>
            <person name="Gomez Garrido J."/>
        </authorList>
    </citation>
    <scope>NUCLEOTIDE SEQUENCE [LARGE SCALE GENOMIC DNA]</scope>
</reference>
<dbReference type="OrthoDB" id="4062651at2759"/>
<gene>
    <name evidence="11" type="ORF">CLODIP_2_CD12731</name>
</gene>
<dbReference type="Gene3D" id="1.10.510.10">
    <property type="entry name" value="Transferase(Phosphotransferase) domain 1"/>
    <property type="match status" value="1"/>
</dbReference>
<evidence type="ECO:0000256" key="1">
    <source>
        <dbReference type="ARBA" id="ARBA00022679"/>
    </source>
</evidence>
<feature type="chain" id="PRO_5035721395" description="Protein kinase domain-containing protein" evidence="9">
    <location>
        <begin position="17"/>
        <end position="312"/>
    </location>
</feature>
<keyword evidence="12" id="KW-1185">Reference proteome</keyword>
<keyword evidence="9" id="KW-0732">Signal</keyword>
<dbReference type="Proteomes" id="UP000494165">
    <property type="component" value="Unassembled WGS sequence"/>
</dbReference>
<feature type="signal peptide" evidence="9">
    <location>
        <begin position="1"/>
        <end position="16"/>
    </location>
</feature>
<dbReference type="EMBL" id="CADEPI010000259">
    <property type="protein sequence ID" value="CAB3382171.1"/>
    <property type="molecule type" value="Genomic_DNA"/>
</dbReference>
<evidence type="ECO:0000256" key="2">
    <source>
        <dbReference type="ARBA" id="ARBA00022692"/>
    </source>
</evidence>
<keyword evidence="3" id="KW-0547">Nucleotide-binding</keyword>
<comment type="subcellular location">
    <subcellularLocation>
        <location evidence="8">Endomembrane system</location>
        <topology evidence="8">Single-pass membrane protein</topology>
    </subcellularLocation>
</comment>
<keyword evidence="5" id="KW-0067">ATP-binding</keyword>
<dbReference type="GO" id="GO:0005789">
    <property type="term" value="C:endoplasmic reticulum membrane"/>
    <property type="evidence" value="ECO:0007669"/>
    <property type="project" value="TreeGrafter"/>
</dbReference>
<proteinExistence type="predicted"/>
<dbReference type="SUPFAM" id="SSF56112">
    <property type="entry name" value="Protein kinase-like (PK-like)"/>
    <property type="match status" value="1"/>
</dbReference>
<dbReference type="InterPro" id="IPR000719">
    <property type="entry name" value="Prot_kinase_dom"/>
</dbReference>
<dbReference type="InterPro" id="IPR039318">
    <property type="entry name" value="POMK"/>
</dbReference>
<keyword evidence="1" id="KW-0808">Transferase</keyword>
<evidence type="ECO:0000256" key="9">
    <source>
        <dbReference type="SAM" id="SignalP"/>
    </source>
</evidence>